<name>A0A9J7BNQ6_9BACT</name>
<sequence length="447" mass="50595">MTRWRIGIAFVFLLLLSRSHAQQDPYTGSLLDGLSHLQDTTTARVSSWDHSGGNYDFVKIAPGETKTLAEISGAGVIRRFYFAPLASDRMRYRKMILRIYWDGQKDPCVEVPLGDFFGSGLGTLRYFHSIAMDVNPGIRGRDFDAMVSYLPMPFASGARITLENDGGMQDLIVWYHFDYERYPDGKLPPHTGRLHAQWRRVPRTPVPPGVPRNTQLGANGYRNTTGDNNFVILDAAGHGNFVGLFLTVDNIAGGWYGEGDDMIFVDGEKWPPTYPGSGHEEVFNAGCCPDEEYSGLYTGFYLIENYKAPFGGKNQMYRFYVNDPVRFRKSIRVTIEHGHDNNFENDYTSTAIWYQDEPHKPFPPLPTAAVRLPAWPDGVASALDAEARLTRAAGKLKLTETDQAEWEKLEASRNRAFHTFRYDEFLQGVQAMETILRKYPQYKPAQP</sequence>
<dbReference type="RefSeq" id="WP_260793867.1">
    <property type="nucleotide sequence ID" value="NZ_CP093313.1"/>
</dbReference>
<feature type="chain" id="PRO_5039943475" evidence="1">
    <location>
        <begin position="22"/>
        <end position="447"/>
    </location>
</feature>
<proteinExistence type="predicted"/>
<keyword evidence="1" id="KW-0732">Signal</keyword>
<dbReference type="InterPro" id="IPR021345">
    <property type="entry name" value="DUF2961"/>
</dbReference>
<protein>
    <submittedName>
        <fullName evidence="2">DUF2961 domain-containing protein</fullName>
    </submittedName>
</protein>
<organism evidence="2 3">
    <name type="scientific">Occallatibacter riparius</name>
    <dbReference type="NCBI Taxonomy" id="1002689"/>
    <lineage>
        <taxon>Bacteria</taxon>
        <taxon>Pseudomonadati</taxon>
        <taxon>Acidobacteriota</taxon>
        <taxon>Terriglobia</taxon>
        <taxon>Terriglobales</taxon>
        <taxon>Acidobacteriaceae</taxon>
        <taxon>Occallatibacter</taxon>
    </lineage>
</organism>
<dbReference type="EMBL" id="CP093313">
    <property type="protein sequence ID" value="UWZ84363.1"/>
    <property type="molecule type" value="Genomic_DNA"/>
</dbReference>
<dbReference type="Gene3D" id="2.60.120.1390">
    <property type="match status" value="1"/>
</dbReference>
<dbReference type="Pfam" id="PF11175">
    <property type="entry name" value="DUF2961"/>
    <property type="match status" value="1"/>
</dbReference>
<evidence type="ECO:0000313" key="2">
    <source>
        <dbReference type="EMBL" id="UWZ84363.1"/>
    </source>
</evidence>
<evidence type="ECO:0000313" key="3">
    <source>
        <dbReference type="Proteomes" id="UP001059380"/>
    </source>
</evidence>
<accession>A0A9J7BNQ6</accession>
<evidence type="ECO:0000256" key="1">
    <source>
        <dbReference type="SAM" id="SignalP"/>
    </source>
</evidence>
<gene>
    <name evidence="2" type="ORF">MOP44_00160</name>
</gene>
<dbReference type="Proteomes" id="UP001059380">
    <property type="component" value="Chromosome"/>
</dbReference>
<keyword evidence="3" id="KW-1185">Reference proteome</keyword>
<dbReference type="KEGG" id="orp:MOP44_00160"/>
<dbReference type="AlphaFoldDB" id="A0A9J7BNQ6"/>
<feature type="signal peptide" evidence="1">
    <location>
        <begin position="1"/>
        <end position="21"/>
    </location>
</feature>
<reference evidence="2" key="1">
    <citation type="submission" date="2021-04" db="EMBL/GenBank/DDBJ databases">
        <title>Phylogenetic analysis of Acidobacteriaceae.</title>
        <authorList>
            <person name="Qiu L."/>
            <person name="Zhang Q."/>
        </authorList>
    </citation>
    <scope>NUCLEOTIDE SEQUENCE</scope>
    <source>
        <strain evidence="2">DSM 25168</strain>
    </source>
</reference>